<dbReference type="Gene3D" id="3.40.50.300">
    <property type="entry name" value="P-loop containing nucleotide triphosphate hydrolases"/>
    <property type="match status" value="1"/>
</dbReference>
<dbReference type="PANTHER" id="PTHR13696:SF52">
    <property type="entry name" value="PARA FAMILY PROTEIN CT_582"/>
    <property type="match status" value="1"/>
</dbReference>
<dbReference type="InterPro" id="IPR050678">
    <property type="entry name" value="DNA_Partitioning_ATPase"/>
</dbReference>
<dbReference type="Pfam" id="PF13614">
    <property type="entry name" value="AAA_31"/>
    <property type="match status" value="1"/>
</dbReference>
<evidence type="ECO:0000313" key="2">
    <source>
        <dbReference type="EMBL" id="SEP29689.1"/>
    </source>
</evidence>
<dbReference type="InterPro" id="IPR025669">
    <property type="entry name" value="AAA_dom"/>
</dbReference>
<accession>A0A1H8WPZ3</accession>
<dbReference type="AlphaFoldDB" id="A0A1H8WPZ3"/>
<dbReference type="InterPro" id="IPR027417">
    <property type="entry name" value="P-loop_NTPase"/>
</dbReference>
<dbReference type="Proteomes" id="UP000198960">
    <property type="component" value="Unassembled WGS sequence"/>
</dbReference>
<dbReference type="RefSeq" id="WP_170861254.1">
    <property type="nucleotide sequence ID" value="NZ_FOEE01000025.1"/>
</dbReference>
<keyword evidence="3" id="KW-1185">Reference proteome</keyword>
<dbReference type="STRING" id="673521.SAMN05660991_04623"/>
<proteinExistence type="predicted"/>
<name>A0A1H8WPZ3_9ACTN</name>
<reference evidence="3" key="1">
    <citation type="submission" date="2016-10" db="EMBL/GenBank/DDBJ databases">
        <authorList>
            <person name="Varghese N."/>
            <person name="Submissions S."/>
        </authorList>
    </citation>
    <scope>NUCLEOTIDE SEQUENCE [LARGE SCALE GENOMIC DNA]</scope>
    <source>
        <strain evidence="3">DSM 45413</strain>
    </source>
</reference>
<dbReference type="SUPFAM" id="SSF52540">
    <property type="entry name" value="P-loop containing nucleoside triphosphate hydrolases"/>
    <property type="match status" value="1"/>
</dbReference>
<feature type="non-terminal residue" evidence="2">
    <location>
        <position position="161"/>
    </location>
</feature>
<evidence type="ECO:0000313" key="3">
    <source>
        <dbReference type="Proteomes" id="UP000198960"/>
    </source>
</evidence>
<gene>
    <name evidence="2" type="ORF">SAMN05660991_04623</name>
</gene>
<evidence type="ECO:0000259" key="1">
    <source>
        <dbReference type="Pfam" id="PF13614"/>
    </source>
</evidence>
<dbReference type="EMBL" id="FOEE01000025">
    <property type="protein sequence ID" value="SEP29689.1"/>
    <property type="molecule type" value="Genomic_DNA"/>
</dbReference>
<dbReference type="CDD" id="cd02042">
    <property type="entry name" value="ParAB_family"/>
    <property type="match status" value="1"/>
</dbReference>
<sequence length="161" mass="16239">MLTAAVLNQKGGVGKTTVTLLLAAAAAGQGLRVLVIDLDQQGNASAALGIPGDAAEFTAYEVLDQAAPGVAAAAAVAAPSWPGIAVIPAHRSLASLNMSAELGIESRLRVALEGLEGFDLVLIDCPPAVDRMVQNALTAADVAVIVTQPTRFSLEGVGQVM</sequence>
<protein>
    <submittedName>
        <fullName evidence="2">CobQ/CobB/MinD/ParA nucleotide binding domain-containing protein</fullName>
    </submittedName>
</protein>
<feature type="domain" description="AAA" evidence="1">
    <location>
        <begin position="4"/>
        <end position="160"/>
    </location>
</feature>
<dbReference type="PANTHER" id="PTHR13696">
    <property type="entry name" value="P-LOOP CONTAINING NUCLEOSIDE TRIPHOSPHATE HYDROLASE"/>
    <property type="match status" value="1"/>
</dbReference>
<organism evidence="2 3">
    <name type="scientific">Trujillonella endophytica</name>
    <dbReference type="NCBI Taxonomy" id="673521"/>
    <lineage>
        <taxon>Bacteria</taxon>
        <taxon>Bacillati</taxon>
        <taxon>Actinomycetota</taxon>
        <taxon>Actinomycetes</taxon>
        <taxon>Geodermatophilales</taxon>
        <taxon>Geodermatophilaceae</taxon>
        <taxon>Trujillonella</taxon>
    </lineage>
</organism>